<name>A0A6N8IFJ2_9ACTN</name>
<dbReference type="EMBL" id="WPOC01000002">
    <property type="protein sequence ID" value="MVN14150.1"/>
    <property type="molecule type" value="Genomic_DNA"/>
</dbReference>
<protein>
    <submittedName>
        <fullName evidence="3">Transglutaminase domain-containing protein</fullName>
    </submittedName>
</protein>
<reference evidence="3 4" key="1">
    <citation type="submission" date="2019-11" db="EMBL/GenBank/DDBJ databases">
        <title>Whole genome shotgun sequencing (WGS) data from Adlercreutzia equolifaciens ResAG-91, Eggerthella lenta MRI-F36, MRI-F37, MRI-F40, ResAG-49, ResAG-88, ResAG-121, ResAG-145, and Gordonibacter sp. ResAG-5, ResAG-26, ResAG-43, ResAG-50, ResAG-59.</title>
        <authorList>
            <person name="Stoll D.A."/>
            <person name="Danylec N."/>
            <person name="Franz C.M.A.P."/>
            <person name="Huch M."/>
        </authorList>
    </citation>
    <scope>NUCLEOTIDE SEQUENCE [LARGE SCALE GENOMIC DNA]</scope>
    <source>
        <strain evidence="3 4">ResAG-59</strain>
    </source>
</reference>
<gene>
    <name evidence="3" type="ORF">GO738_02070</name>
</gene>
<comment type="caution">
    <text evidence="3">The sequence shown here is derived from an EMBL/GenBank/DDBJ whole genome shotgun (WGS) entry which is preliminary data.</text>
</comment>
<accession>A0A6N8IFJ2</accession>
<evidence type="ECO:0000313" key="3">
    <source>
        <dbReference type="EMBL" id="MVN14150.1"/>
    </source>
</evidence>
<dbReference type="InterPro" id="IPR002931">
    <property type="entry name" value="Transglutaminase-like"/>
</dbReference>
<evidence type="ECO:0000259" key="2">
    <source>
        <dbReference type="SMART" id="SM00460"/>
    </source>
</evidence>
<dbReference type="AlphaFoldDB" id="A0A6N8IFJ2"/>
<organism evidence="3 4">
    <name type="scientific">Gordonibacter urolithinfaciens</name>
    <dbReference type="NCBI Taxonomy" id="1335613"/>
    <lineage>
        <taxon>Bacteria</taxon>
        <taxon>Bacillati</taxon>
        <taxon>Actinomycetota</taxon>
        <taxon>Coriobacteriia</taxon>
        <taxon>Eggerthellales</taxon>
        <taxon>Eggerthellaceae</taxon>
        <taxon>Gordonibacter</taxon>
    </lineage>
</organism>
<dbReference type="Pfam" id="PF01841">
    <property type="entry name" value="Transglut_core"/>
    <property type="match status" value="1"/>
</dbReference>
<dbReference type="PANTHER" id="PTHR33490:SF6">
    <property type="entry name" value="SLL1049 PROTEIN"/>
    <property type="match status" value="1"/>
</dbReference>
<dbReference type="SUPFAM" id="SSF54001">
    <property type="entry name" value="Cysteine proteinases"/>
    <property type="match status" value="1"/>
</dbReference>
<feature type="region of interest" description="Disordered" evidence="1">
    <location>
        <begin position="65"/>
        <end position="94"/>
    </location>
</feature>
<evidence type="ECO:0000256" key="1">
    <source>
        <dbReference type="SAM" id="MobiDB-lite"/>
    </source>
</evidence>
<dbReference type="InterPro" id="IPR038765">
    <property type="entry name" value="Papain-like_cys_pep_sf"/>
</dbReference>
<sequence>MDTTPGLRPSRCALPNLNTKDWSVKRPGACKPRQTTALRRASATALAFLLAVALAPLAGCGDSDSGATPGGGGGTVSTGDNEGTTSGSAFERPALATSPFDADAAVVGHDSMIDVSHASLGYVAASAQNQSRLKLLVAKDGVKRNYDLPGDGTPISVPLTMGDGTYDVQVMQNTEGDRYVPINGTTVDAVLASEFEPFLRPNAFCDYDADSACVAKASELAVGAQNEGDVLRSIYTWIAENISYDTEKAERLADATGYVPNPDATLAEGKGICFDYVSLGAAMLRSLGIPTKIVTGYVSPDNIYHAWNLVYLDGSWRSVKVSVDPDTWTRIDLTFAAAGGSGKYVGDAKEYTDRYTY</sequence>
<keyword evidence="4" id="KW-1185">Reference proteome</keyword>
<dbReference type="SMART" id="SM00460">
    <property type="entry name" value="TGc"/>
    <property type="match status" value="1"/>
</dbReference>
<dbReference type="Gene3D" id="3.10.620.30">
    <property type="match status" value="1"/>
</dbReference>
<evidence type="ECO:0000313" key="4">
    <source>
        <dbReference type="Proteomes" id="UP000468327"/>
    </source>
</evidence>
<dbReference type="PANTHER" id="PTHR33490">
    <property type="entry name" value="BLR5614 PROTEIN-RELATED"/>
    <property type="match status" value="1"/>
</dbReference>
<proteinExistence type="predicted"/>
<dbReference type="Proteomes" id="UP000468327">
    <property type="component" value="Unassembled WGS sequence"/>
</dbReference>
<feature type="domain" description="Transglutaminase-like" evidence="2">
    <location>
        <begin position="265"/>
        <end position="323"/>
    </location>
</feature>